<evidence type="ECO:0000256" key="1">
    <source>
        <dbReference type="SAM" id="MobiDB-lite"/>
    </source>
</evidence>
<feature type="non-terminal residue" evidence="2">
    <location>
        <position position="158"/>
    </location>
</feature>
<feature type="compositionally biased region" description="Basic and acidic residues" evidence="1">
    <location>
        <begin position="139"/>
        <end position="150"/>
    </location>
</feature>
<protein>
    <submittedName>
        <fullName evidence="2">Uncharacterized protein</fullName>
    </submittedName>
</protein>
<proteinExistence type="predicted"/>
<feature type="compositionally biased region" description="Low complexity" evidence="1">
    <location>
        <begin position="102"/>
        <end position="114"/>
    </location>
</feature>
<evidence type="ECO:0000313" key="3">
    <source>
        <dbReference type="Proteomes" id="UP001189429"/>
    </source>
</evidence>
<feature type="non-terminal residue" evidence="2">
    <location>
        <position position="1"/>
    </location>
</feature>
<organism evidence="2 3">
    <name type="scientific">Prorocentrum cordatum</name>
    <dbReference type="NCBI Taxonomy" id="2364126"/>
    <lineage>
        <taxon>Eukaryota</taxon>
        <taxon>Sar</taxon>
        <taxon>Alveolata</taxon>
        <taxon>Dinophyceae</taxon>
        <taxon>Prorocentrales</taxon>
        <taxon>Prorocentraceae</taxon>
        <taxon>Prorocentrum</taxon>
    </lineage>
</organism>
<keyword evidence="3" id="KW-1185">Reference proteome</keyword>
<dbReference type="Proteomes" id="UP001189429">
    <property type="component" value="Unassembled WGS sequence"/>
</dbReference>
<name>A0ABN9PCY2_9DINO</name>
<dbReference type="EMBL" id="CAUYUJ010000474">
    <property type="protein sequence ID" value="CAK0790734.1"/>
    <property type="molecule type" value="Genomic_DNA"/>
</dbReference>
<comment type="caution">
    <text evidence="2">The sequence shown here is derived from an EMBL/GenBank/DDBJ whole genome shotgun (WGS) entry which is preliminary data.</text>
</comment>
<evidence type="ECO:0000313" key="2">
    <source>
        <dbReference type="EMBL" id="CAK0790734.1"/>
    </source>
</evidence>
<gene>
    <name evidence="2" type="ORF">PCOR1329_LOCUS1939</name>
</gene>
<feature type="region of interest" description="Disordered" evidence="1">
    <location>
        <begin position="93"/>
        <end position="158"/>
    </location>
</feature>
<reference evidence="2" key="1">
    <citation type="submission" date="2023-10" db="EMBL/GenBank/DDBJ databases">
        <authorList>
            <person name="Chen Y."/>
            <person name="Shah S."/>
            <person name="Dougan E. K."/>
            <person name="Thang M."/>
            <person name="Chan C."/>
        </authorList>
    </citation>
    <scope>NUCLEOTIDE SEQUENCE [LARGE SCALE GENOMIC DNA]</scope>
</reference>
<accession>A0ABN9PCY2</accession>
<sequence>VHRFTFDNRRLYCLQAAALKVYPERCVVEVLEVPAGPAENMRELRKFRTMDIGKTVMIGSRLDKVAFVRWSWREAAGLERDQDGARLAEAAEQRLAKREKAQQAQQADARAGAAVPGGRGAHAGRAGGEEPAEAPPGRRAREGRRAERAPHGRGGRRQ</sequence>